<reference evidence="2" key="1">
    <citation type="submission" date="2016-03" db="EMBL/GenBank/DDBJ databases">
        <title>Mechanisms controlling the formation of the plant cell surface in tip-growing cells are functionally conserved among land plants.</title>
        <authorList>
            <person name="Honkanen S."/>
            <person name="Jones V.A."/>
            <person name="Morieri G."/>
            <person name="Champion C."/>
            <person name="Hetherington A.J."/>
            <person name="Kelly S."/>
            <person name="Saint-Marcoux D."/>
            <person name="Proust H."/>
            <person name="Prescott H."/>
            <person name="Dolan L."/>
        </authorList>
    </citation>
    <scope>NUCLEOTIDE SEQUENCE [LARGE SCALE GENOMIC DNA]</scope>
    <source>
        <tissue evidence="2">Whole gametophyte</tissue>
    </source>
</reference>
<evidence type="ECO:0000313" key="3">
    <source>
        <dbReference type="Proteomes" id="UP000077202"/>
    </source>
</evidence>
<feature type="compositionally biased region" description="Low complexity" evidence="1">
    <location>
        <begin position="694"/>
        <end position="709"/>
    </location>
</feature>
<feature type="region of interest" description="Disordered" evidence="1">
    <location>
        <begin position="515"/>
        <end position="564"/>
    </location>
</feature>
<proteinExistence type="predicted"/>
<feature type="region of interest" description="Disordered" evidence="1">
    <location>
        <begin position="637"/>
        <end position="656"/>
    </location>
</feature>
<dbReference type="InterPro" id="IPR044709">
    <property type="entry name" value="TAN1"/>
</dbReference>
<feature type="compositionally biased region" description="Basic and acidic residues" evidence="1">
    <location>
        <begin position="1293"/>
        <end position="1315"/>
    </location>
</feature>
<feature type="region of interest" description="Disordered" evidence="1">
    <location>
        <begin position="881"/>
        <end position="916"/>
    </location>
</feature>
<name>A0A176VJZ8_MARPO</name>
<feature type="compositionally biased region" description="Low complexity" evidence="1">
    <location>
        <begin position="552"/>
        <end position="564"/>
    </location>
</feature>
<accession>A0A176VJZ8</accession>
<dbReference type="Proteomes" id="UP000077202">
    <property type="component" value="Unassembled WGS sequence"/>
</dbReference>
<feature type="region of interest" description="Disordered" evidence="1">
    <location>
        <begin position="814"/>
        <end position="852"/>
    </location>
</feature>
<gene>
    <name evidence="2" type="ORF">AXG93_4012s1410</name>
</gene>
<evidence type="ECO:0000313" key="2">
    <source>
        <dbReference type="EMBL" id="OAE21210.1"/>
    </source>
</evidence>
<dbReference type="GO" id="GO:2000694">
    <property type="term" value="P:regulation of phragmoplast microtubule organization"/>
    <property type="evidence" value="ECO:0007669"/>
    <property type="project" value="InterPro"/>
</dbReference>
<protein>
    <submittedName>
        <fullName evidence="2">Uncharacterized protein</fullName>
    </submittedName>
</protein>
<feature type="compositionally biased region" description="Polar residues" evidence="1">
    <location>
        <begin position="362"/>
        <end position="376"/>
    </location>
</feature>
<feature type="region of interest" description="Disordered" evidence="1">
    <location>
        <begin position="946"/>
        <end position="991"/>
    </location>
</feature>
<feature type="compositionally biased region" description="Polar residues" evidence="1">
    <location>
        <begin position="1266"/>
        <end position="1278"/>
    </location>
</feature>
<feature type="region of interest" description="Disordered" evidence="1">
    <location>
        <begin position="1265"/>
        <end position="1315"/>
    </location>
</feature>
<feature type="compositionally biased region" description="Polar residues" evidence="1">
    <location>
        <begin position="747"/>
        <end position="774"/>
    </location>
</feature>
<dbReference type="GO" id="GO:0008017">
    <property type="term" value="F:microtubule binding"/>
    <property type="evidence" value="ECO:0007669"/>
    <property type="project" value="InterPro"/>
</dbReference>
<evidence type="ECO:0000256" key="1">
    <source>
        <dbReference type="SAM" id="MobiDB-lite"/>
    </source>
</evidence>
<feature type="region of interest" description="Disordered" evidence="1">
    <location>
        <begin position="692"/>
        <end position="711"/>
    </location>
</feature>
<feature type="region of interest" description="Disordered" evidence="1">
    <location>
        <begin position="341"/>
        <end position="472"/>
    </location>
</feature>
<feature type="compositionally biased region" description="Polar residues" evidence="1">
    <location>
        <begin position="979"/>
        <end position="988"/>
    </location>
</feature>
<comment type="caution">
    <text evidence="2">The sequence shown here is derived from an EMBL/GenBank/DDBJ whole genome shotgun (WGS) entry which is preliminary data.</text>
</comment>
<sequence length="1315" mass="142302">MSCVGLLAIAAGAPQCSPPSTDECPEDDLSLAHYVQPSSTKMTGAPMMMMEAALKVDKVLARLQSLQGTVTIPTPPVSATVSACISPAYSRSKSCIGSPKFEREEKENVIRIHDILRFSDDFTGKFPSLTQEHRGRYLRRLSRSKTEVFDEKKDPRDPHDAGPHSHTGHGLALLAYLDVPRACIATESLVHKLEPSPSLSVPRIGRTRELSKLRLPLLPAGLCRSLAALYTLRMRCDSSKGLSFEKPKQRFNGSWDTEPVDGEGVSALLKKIQKTRSLCRSRSLVPAYDATFSGDSGEGEWKHWSSPAGDVHKVISEILMASQIAKEITSMVNACLVHTDVGSSDEEKPVRKQVKHKHKQKASSSNKESVAGSSNRALKKEDPMHKFRVVTPSDTSKRRPNSGNRKEILYPKSKLTADLVRPVDDTQELSSTERKMQSRRSPRASVSPRTSLEEPVQKSRSKAAASAANAVESPRVYLQEPVLKTQVRVAGESSRVATTPRASVEEPVLRNHARLAAESSSSRAAPGASCRASSSVEEPASRNHARVAAESARTVGTTTATTARARLEEPFLRNHARIAATGTTTPCSSVGEPPYLRNNIRVSATANAAESSRASGTPRASGNDPVLTRIRTRVAAPEASSTLVAPAPTPRTSSVEDPILTRIRIRVAAAAEPSGGSASLLHSAEEPLSKLRTRASAAAPTPTKSASTSDMWEAKEITNCFSSPRAMGESKKSALPSSSAVRKGRNSRSPPQASHTSEQPRLSTSSLAPLQTCSPRRHNSLRFSSPADYSLPEQPSTEQRLLVNSPVRSRIGRLPQENAAVAEGSSARIRRSQRESAAANMEPRIASSSASSLLPTAVRKAFRAETAGGAEDLRIPGITAELPNCTRHQRPSASARAGGDNVSTTSSGSLKGGRDDDWFRKSLEATEISLGPNKPWKSGTKAVLFSNPTFAPASPPGARPAQEKEKEKERPATPPVRQPSPNRSTSATRRVKEWVGNVLHGRRSVSPDIAGRVGHSNRKLISLSPGRASLPSLISRLPSRGKKASSSAPRATVFPSVASKDVVVGELPLPPCRQAQKLAASKLAELPSHPGGGQVMELKAQKEILDRQAHHMAAQKKLMVEDWSRTVEPPAPFDKDVGVACRPGPVLYSMRQLNDMDYSAKHCMKKAMESSSPMREKQSYVRYFREQPEPNLPLRKDREIANFKLGSGWENEVGVLGVLSQCRSMTQEQPTVPVAASKRVEKENVATAAAQPVVDSAQGALRKSWSMGSQRSTSTVRAMSTGKVRTGPSFLKRAKDWMRTQTPFRDRPQKTTDFS</sequence>
<feature type="compositionally biased region" description="Basic and acidic residues" evidence="1">
    <location>
        <begin position="146"/>
        <end position="163"/>
    </location>
</feature>
<feature type="compositionally biased region" description="Low complexity" evidence="1">
    <location>
        <begin position="515"/>
        <end position="535"/>
    </location>
</feature>
<dbReference type="PANTHER" id="PTHR35728">
    <property type="entry name" value="MICROTUBULE-BINDING PROTEIN TANGLED-RELATED"/>
    <property type="match status" value="1"/>
</dbReference>
<dbReference type="EMBL" id="LVLJ01003523">
    <property type="protein sequence ID" value="OAE21210.1"/>
    <property type="molecule type" value="Genomic_DNA"/>
</dbReference>
<dbReference type="PANTHER" id="PTHR35728:SF1">
    <property type="entry name" value="MICROTUBULE-BINDING PROTEIN TANGLED-RELATED"/>
    <property type="match status" value="1"/>
</dbReference>
<feature type="region of interest" description="Disordered" evidence="1">
    <location>
        <begin position="721"/>
        <end position="798"/>
    </location>
</feature>
<feature type="compositionally biased region" description="Basic and acidic residues" evidence="1">
    <location>
        <begin position="961"/>
        <end position="971"/>
    </location>
</feature>
<keyword evidence="3" id="KW-1185">Reference proteome</keyword>
<organism evidence="2 3">
    <name type="scientific">Marchantia polymorpha subsp. ruderalis</name>
    <dbReference type="NCBI Taxonomy" id="1480154"/>
    <lineage>
        <taxon>Eukaryota</taxon>
        <taxon>Viridiplantae</taxon>
        <taxon>Streptophyta</taxon>
        <taxon>Embryophyta</taxon>
        <taxon>Marchantiophyta</taxon>
        <taxon>Marchantiopsida</taxon>
        <taxon>Marchantiidae</taxon>
        <taxon>Marchantiales</taxon>
        <taxon>Marchantiaceae</taxon>
        <taxon>Marchantia</taxon>
    </lineage>
</organism>
<feature type="region of interest" description="Disordered" evidence="1">
    <location>
        <begin position="146"/>
        <end position="166"/>
    </location>
</feature>
<feature type="compositionally biased region" description="Basic residues" evidence="1">
    <location>
        <begin position="351"/>
        <end position="361"/>
    </location>
</feature>